<feature type="region of interest" description="Disordered" evidence="15">
    <location>
        <begin position="516"/>
        <end position="567"/>
    </location>
</feature>
<dbReference type="SMART" id="SM00079">
    <property type="entry name" value="PBPe"/>
    <property type="match status" value="1"/>
</dbReference>
<evidence type="ECO:0000256" key="4">
    <source>
        <dbReference type="ARBA" id="ARBA00022729"/>
    </source>
</evidence>
<proteinExistence type="predicted"/>
<evidence type="ECO:0000256" key="8">
    <source>
        <dbReference type="ARBA" id="ARBA00023136"/>
    </source>
</evidence>
<dbReference type="InterPro" id="IPR001320">
    <property type="entry name" value="Iontro_rcpt_C"/>
</dbReference>
<evidence type="ECO:0000256" key="1">
    <source>
        <dbReference type="ARBA" id="ARBA00022448"/>
    </source>
</evidence>
<keyword evidence="3 16" id="KW-0812">Transmembrane</keyword>
<accession>A0A4U5VMM9</accession>
<evidence type="ECO:0000256" key="9">
    <source>
        <dbReference type="ARBA" id="ARBA00023170"/>
    </source>
</evidence>
<dbReference type="EMBL" id="CM014097">
    <property type="protein sequence ID" value="TKS89221.1"/>
    <property type="molecule type" value="Genomic_DNA"/>
</dbReference>
<keyword evidence="10" id="KW-0325">Glycoprotein</keyword>
<evidence type="ECO:0000259" key="17">
    <source>
        <dbReference type="SMART" id="SM00079"/>
    </source>
</evidence>
<evidence type="ECO:0000256" key="15">
    <source>
        <dbReference type="SAM" id="MobiDB-lite"/>
    </source>
</evidence>
<dbReference type="Gene3D" id="3.40.190.10">
    <property type="entry name" value="Periplasmic binding protein-like II"/>
    <property type="match status" value="1"/>
</dbReference>
<comment type="subcellular location">
    <subcellularLocation>
        <location evidence="14">Postsynaptic cell membrane</location>
        <topology evidence="14">Multi-pass membrane protein</topology>
    </subcellularLocation>
</comment>
<protein>
    <submittedName>
        <fullName evidence="18">Glutamate receptor ionotropic, kainate 5</fullName>
    </submittedName>
</protein>
<feature type="transmembrane region" description="Helical" evidence="16">
    <location>
        <begin position="338"/>
        <end position="362"/>
    </location>
</feature>
<keyword evidence="4" id="KW-0732">Signal</keyword>
<evidence type="ECO:0000256" key="14">
    <source>
        <dbReference type="ARBA" id="ARBA00034104"/>
    </source>
</evidence>
<feature type="domain" description="Ionotropic glutamate receptor C-terminal" evidence="17">
    <location>
        <begin position="99"/>
        <end position="319"/>
    </location>
</feature>
<sequence>MDSEETQQELRLLRSHGQTVSSGRRFPRRERDDGGREEGEQMKAELRTQMEDTLLLLLLFPQERREEVAGAACDSASMTGIRNTHFMPQVGNQEERAADRLSPYEWYNPHPCLRERRDVLENQYTLGNSLWFPVGGFMQQGSEIMPRALSTRCVSGVWWAFTLIIISSYTANLAAFLTVQRMEVPIESPDDLADQTNIQYGTIHGGSTMTFFMNSRYQTYQRMWNYMYSKQPSVFVKSTEEGIARVLNSKYAFLMESTMNEYYRSLNCNLTQIGGLLDTKGYGIGMPLGSPYRDEITLGILQLQESNRLEILKRRWWEGGQCPKEEDHRAKGLGMENIGGIFVVLICGLIIAVFVAIMEFVWSTRRTAETDEEMLTEFRNAVSCKKSSRSRRRRPLSSAGGGVLRHPSGLALAAPRPIRLVREMRLSNGKLYSGAGPLTGGLAGLGGGLGGGPDLGPGPQRLLEDPLGANATASTPPPPPPPASALVAPPAPPRSFLQGCSHVRICQECRRIQSLRPTALTPPPPPPPSSSSSASSSARIPHSVATPGHHHRHNPTTTTSTTTTAPCRCPASRLHLLRYQQTEPTATGAEAWGAPGEATPNRCHHPGRCPHPRRQRDRRQTYMGGMTERAVRGVKGRGFRPWLNFFIGSYQEPPHRRGGGRIKPL</sequence>
<evidence type="ECO:0000256" key="11">
    <source>
        <dbReference type="ARBA" id="ARBA00023257"/>
    </source>
</evidence>
<keyword evidence="7" id="KW-0406">Ion transport</keyword>
<keyword evidence="9 18" id="KW-0675">Receptor</keyword>
<feature type="compositionally biased region" description="Pro residues" evidence="15">
    <location>
        <begin position="520"/>
        <end position="529"/>
    </location>
</feature>
<feature type="compositionally biased region" description="Basic residues" evidence="15">
    <location>
        <begin position="602"/>
        <end position="617"/>
    </location>
</feature>
<dbReference type="InterPro" id="IPR015683">
    <property type="entry name" value="Ionotropic_Glu_rcpt"/>
</dbReference>
<dbReference type="Pfam" id="PF00060">
    <property type="entry name" value="Lig_chan"/>
    <property type="match status" value="1"/>
</dbReference>
<dbReference type="PANTHER" id="PTHR18966">
    <property type="entry name" value="IONOTROPIC GLUTAMATE RECEPTOR"/>
    <property type="match status" value="1"/>
</dbReference>
<evidence type="ECO:0000256" key="5">
    <source>
        <dbReference type="ARBA" id="ARBA00022989"/>
    </source>
</evidence>
<evidence type="ECO:0000256" key="10">
    <source>
        <dbReference type="ARBA" id="ARBA00023180"/>
    </source>
</evidence>
<keyword evidence="2" id="KW-1003">Cell membrane</keyword>
<dbReference type="SUPFAM" id="SSF53850">
    <property type="entry name" value="Periplasmic binding protein-like II"/>
    <property type="match status" value="1"/>
</dbReference>
<keyword evidence="5 16" id="KW-1133">Transmembrane helix</keyword>
<evidence type="ECO:0000256" key="6">
    <source>
        <dbReference type="ARBA" id="ARBA00023018"/>
    </source>
</evidence>
<dbReference type="GO" id="GO:0045211">
    <property type="term" value="C:postsynaptic membrane"/>
    <property type="evidence" value="ECO:0007669"/>
    <property type="project" value="UniProtKB-SubCell"/>
</dbReference>
<evidence type="ECO:0000256" key="16">
    <source>
        <dbReference type="SAM" id="Phobius"/>
    </source>
</evidence>
<gene>
    <name evidence="18" type="ORF">D9C73_022348</name>
</gene>
<evidence type="ECO:0000313" key="19">
    <source>
        <dbReference type="Proteomes" id="UP000298787"/>
    </source>
</evidence>
<keyword evidence="6" id="KW-0770">Synapse</keyword>
<feature type="compositionally biased region" description="Low complexity" evidence="15">
    <location>
        <begin position="530"/>
        <end position="539"/>
    </location>
</feature>
<feature type="compositionally biased region" description="Basic and acidic residues" evidence="15">
    <location>
        <begin position="29"/>
        <end position="41"/>
    </location>
</feature>
<dbReference type="GO" id="GO:0015276">
    <property type="term" value="F:ligand-gated monoatomic ion channel activity"/>
    <property type="evidence" value="ECO:0007669"/>
    <property type="project" value="InterPro"/>
</dbReference>
<keyword evidence="12" id="KW-1071">Ligand-gated ion channel</keyword>
<dbReference type="FunFam" id="1.10.287.70:FF:000010">
    <property type="entry name" value="Putative glutamate receptor ionotropic kainate 1"/>
    <property type="match status" value="1"/>
</dbReference>
<keyword evidence="8 16" id="KW-0472">Membrane</keyword>
<keyword evidence="19" id="KW-1185">Reference proteome</keyword>
<evidence type="ECO:0000256" key="7">
    <source>
        <dbReference type="ARBA" id="ARBA00023065"/>
    </source>
</evidence>
<feature type="compositionally biased region" description="Pro residues" evidence="15">
    <location>
        <begin position="475"/>
        <end position="490"/>
    </location>
</feature>
<evidence type="ECO:0000256" key="3">
    <source>
        <dbReference type="ARBA" id="ARBA00022692"/>
    </source>
</evidence>
<feature type="transmembrane region" description="Helical" evidence="16">
    <location>
        <begin position="157"/>
        <end position="179"/>
    </location>
</feature>
<keyword evidence="1" id="KW-0813">Transport</keyword>
<evidence type="ECO:0000256" key="2">
    <source>
        <dbReference type="ARBA" id="ARBA00022475"/>
    </source>
</evidence>
<dbReference type="STRING" id="240159.A0A4U5VMM9"/>
<feature type="region of interest" description="Disordered" evidence="15">
    <location>
        <begin position="449"/>
        <end position="490"/>
    </location>
</feature>
<dbReference type="Proteomes" id="UP000298787">
    <property type="component" value="Chromosome 20"/>
</dbReference>
<dbReference type="AlphaFoldDB" id="A0A4U5VMM9"/>
<organism evidence="18 19">
    <name type="scientific">Collichthys lucidus</name>
    <name type="common">Big head croaker</name>
    <name type="synonym">Sciaena lucida</name>
    <dbReference type="NCBI Taxonomy" id="240159"/>
    <lineage>
        <taxon>Eukaryota</taxon>
        <taxon>Metazoa</taxon>
        <taxon>Chordata</taxon>
        <taxon>Craniata</taxon>
        <taxon>Vertebrata</taxon>
        <taxon>Euteleostomi</taxon>
        <taxon>Actinopterygii</taxon>
        <taxon>Neopterygii</taxon>
        <taxon>Teleostei</taxon>
        <taxon>Neoteleostei</taxon>
        <taxon>Acanthomorphata</taxon>
        <taxon>Eupercaria</taxon>
        <taxon>Sciaenidae</taxon>
        <taxon>Collichthys</taxon>
    </lineage>
</organism>
<keyword evidence="11" id="KW-0628">Postsynaptic cell membrane</keyword>
<evidence type="ECO:0000256" key="12">
    <source>
        <dbReference type="ARBA" id="ARBA00023286"/>
    </source>
</evidence>
<feature type="region of interest" description="Disordered" evidence="15">
    <location>
        <begin position="593"/>
        <end position="617"/>
    </location>
</feature>
<reference evidence="18 19" key="1">
    <citation type="submission" date="2019-01" db="EMBL/GenBank/DDBJ databases">
        <title>Genome Assembly of Collichthys lucidus.</title>
        <authorList>
            <person name="Cai M."/>
            <person name="Xiao S."/>
        </authorList>
    </citation>
    <scope>NUCLEOTIDE SEQUENCE [LARGE SCALE GENOMIC DNA]</scope>
    <source>
        <strain evidence="18">JT15FE1705JMU</strain>
        <tissue evidence="18">Muscle</tissue>
    </source>
</reference>
<evidence type="ECO:0000313" key="18">
    <source>
        <dbReference type="EMBL" id="TKS89221.1"/>
    </source>
</evidence>
<feature type="region of interest" description="Disordered" evidence="15">
    <location>
        <begin position="1"/>
        <end position="41"/>
    </location>
</feature>
<dbReference type="FunFam" id="3.40.190.10:FF:000060">
    <property type="entry name" value="Glutamate receptor ionotropic, kainate 1"/>
    <property type="match status" value="1"/>
</dbReference>
<name>A0A4U5VMM9_COLLU</name>
<keyword evidence="13" id="KW-0407">Ion channel</keyword>
<evidence type="ECO:0000256" key="13">
    <source>
        <dbReference type="ARBA" id="ARBA00023303"/>
    </source>
</evidence>